<dbReference type="AlphaFoldDB" id="W9CLT7"/>
<sequence length="95" mass="10524">MKSHSMLLIALFIRGGTGSEPRLCKQYQDTHIGRNYVTCPNTTERYENGILVAKSQECMATASIAVMIIEFDTDRKNRVVDVCVLAAKIGESSRA</sequence>
<reference evidence="2 3" key="1">
    <citation type="journal article" date="2014" name="Genome Announc.">
        <title>Draft genome sequence of Sclerotinia borealis, a psychrophilic plant pathogenic fungus.</title>
        <authorList>
            <person name="Mardanov A.V."/>
            <person name="Beletsky A.V."/>
            <person name="Kadnikov V.V."/>
            <person name="Ignatov A.N."/>
            <person name="Ravin N.V."/>
        </authorList>
    </citation>
    <scope>NUCLEOTIDE SEQUENCE [LARGE SCALE GENOMIC DNA]</scope>
    <source>
        <strain evidence="3">F-4157</strain>
    </source>
</reference>
<evidence type="ECO:0000313" key="3">
    <source>
        <dbReference type="Proteomes" id="UP000019487"/>
    </source>
</evidence>
<accession>W9CLT7</accession>
<evidence type="ECO:0008006" key="4">
    <source>
        <dbReference type="Google" id="ProtNLM"/>
    </source>
</evidence>
<proteinExistence type="predicted"/>
<evidence type="ECO:0000313" key="2">
    <source>
        <dbReference type="EMBL" id="ESZ95629.1"/>
    </source>
</evidence>
<comment type="caution">
    <text evidence="2">The sequence shown here is derived from an EMBL/GenBank/DDBJ whole genome shotgun (WGS) entry which is preliminary data.</text>
</comment>
<organism evidence="2 3">
    <name type="scientific">Sclerotinia borealis (strain F-4128)</name>
    <dbReference type="NCBI Taxonomy" id="1432307"/>
    <lineage>
        <taxon>Eukaryota</taxon>
        <taxon>Fungi</taxon>
        <taxon>Dikarya</taxon>
        <taxon>Ascomycota</taxon>
        <taxon>Pezizomycotina</taxon>
        <taxon>Leotiomycetes</taxon>
        <taxon>Helotiales</taxon>
        <taxon>Sclerotiniaceae</taxon>
        <taxon>Sclerotinia</taxon>
    </lineage>
</organism>
<keyword evidence="1" id="KW-0732">Signal</keyword>
<dbReference type="EMBL" id="AYSA01000176">
    <property type="protein sequence ID" value="ESZ95629.1"/>
    <property type="molecule type" value="Genomic_DNA"/>
</dbReference>
<feature type="signal peptide" evidence="1">
    <location>
        <begin position="1"/>
        <end position="18"/>
    </location>
</feature>
<gene>
    <name evidence="2" type="ORF">SBOR_3977</name>
</gene>
<evidence type="ECO:0000256" key="1">
    <source>
        <dbReference type="SAM" id="SignalP"/>
    </source>
</evidence>
<keyword evidence="3" id="KW-1185">Reference proteome</keyword>
<protein>
    <recommendedName>
        <fullName evidence="4">Secreted protein</fullName>
    </recommendedName>
</protein>
<dbReference type="Proteomes" id="UP000019487">
    <property type="component" value="Unassembled WGS sequence"/>
</dbReference>
<feature type="chain" id="PRO_5004919157" description="Secreted protein" evidence="1">
    <location>
        <begin position="19"/>
        <end position="95"/>
    </location>
</feature>
<dbReference type="HOGENOM" id="CLU_2374005_0_0_1"/>
<name>W9CLT7_SCLBF</name>